<dbReference type="OrthoDB" id="198619at2759"/>
<dbReference type="GO" id="GO:0005759">
    <property type="term" value="C:mitochondrial matrix"/>
    <property type="evidence" value="ECO:0007669"/>
    <property type="project" value="UniProtKB-ARBA"/>
</dbReference>
<dbReference type="GO" id="GO:0032790">
    <property type="term" value="P:ribosome disassembly"/>
    <property type="evidence" value="ECO:0007669"/>
    <property type="project" value="UniProtKB-UniRule"/>
</dbReference>
<evidence type="ECO:0000313" key="8">
    <source>
        <dbReference type="Proteomes" id="UP000000689"/>
    </source>
</evidence>
<dbReference type="Pfam" id="PF00679">
    <property type="entry name" value="EFG_C"/>
    <property type="match status" value="1"/>
</dbReference>
<dbReference type="InterPro" id="IPR009022">
    <property type="entry name" value="EFG_III"/>
</dbReference>
<dbReference type="GeneID" id="13926995"/>
<dbReference type="InterPro" id="IPR031157">
    <property type="entry name" value="G_TR_CS"/>
</dbReference>
<proteinExistence type="inferred from homology"/>
<dbReference type="GO" id="GO:0032543">
    <property type="term" value="P:mitochondrial translation"/>
    <property type="evidence" value="ECO:0007669"/>
    <property type="project" value="UniProtKB-UniRule"/>
</dbReference>
<feature type="domain" description="Tr-type G" evidence="6">
    <location>
        <begin position="8"/>
        <end position="293"/>
    </location>
</feature>
<dbReference type="Gene3D" id="3.30.70.870">
    <property type="entry name" value="Elongation Factor G (Translational Gtpase), domain 3"/>
    <property type="match status" value="1"/>
</dbReference>
<dbReference type="CDD" id="cd01886">
    <property type="entry name" value="EF-G"/>
    <property type="match status" value="1"/>
</dbReference>
<dbReference type="GO" id="GO:0051881">
    <property type="term" value="P:regulation of mitochondrial membrane potential"/>
    <property type="evidence" value="ECO:0007669"/>
    <property type="project" value="EnsemblFungi"/>
</dbReference>
<evidence type="ECO:0000256" key="2">
    <source>
        <dbReference type="ARBA" id="ARBA00022917"/>
    </source>
</evidence>
<evidence type="ECO:0000256" key="5">
    <source>
        <dbReference type="HAMAP-Rule" id="MF_03059"/>
    </source>
</evidence>
<dbReference type="InterPro" id="IPR035649">
    <property type="entry name" value="EFG_V"/>
</dbReference>
<dbReference type="InterPro" id="IPR035647">
    <property type="entry name" value="EFG_III/V"/>
</dbReference>
<dbReference type="EMBL" id="HE580273">
    <property type="protein sequence ID" value="CCK73524.1"/>
    <property type="molecule type" value="Genomic_DNA"/>
</dbReference>
<dbReference type="InterPro" id="IPR005225">
    <property type="entry name" value="Small_GTP-bd"/>
</dbReference>
<dbReference type="CDD" id="cd03713">
    <property type="entry name" value="EFG_mtEFG_C"/>
    <property type="match status" value="1"/>
</dbReference>
<comment type="function">
    <text evidence="5">Mitochondrial GTPase that mediates the disassembly of ribosomes from messenger RNA at the termination of mitochondrial protein biosynthesis. Not involved in the GTP-dependent ribosomal translocation step during translation elongation.</text>
</comment>
<keyword evidence="8" id="KW-1185">Reference proteome</keyword>
<keyword evidence="4 5" id="KW-0342">GTP-binding</keyword>
<feature type="binding site" evidence="5">
    <location>
        <begin position="17"/>
        <end position="24"/>
    </location>
    <ligand>
        <name>GTP</name>
        <dbReference type="ChEBI" id="CHEBI:37565"/>
    </ligand>
</feature>
<sequence length="788" mass="87908">MGIFNAISKLRNIGIIAHIDAGKTTTTERLLYYAGKISRFGDVHTGDTTTDYLPQERARGITIQNATVSFPWNGKNINLIDTPGHMDFFFEVIKALKVLDGCVVILDAVSGVESQTENCWNLASHIPKICFINKMDRVGAGFSRTVKEVIWKLNSRVVLVNVPIFAKVNSEEQFVGVLDVVNRKVLKWDPNEPDNIDVSDVSIPNNKEFLEQFTKSRESMVETLSMFDDKLVESFLEDAEGDYLKLNPEILNESIRRVTLQNKITPVLCGSAFKNIGVQPLLDSIVNYLPSPLDVKYPEINLKNLPMKYQSQAGLVFNNNKSLCAALAFKVIHDPIRGMMVFVRVYSGTLKNGHVVHNTTTGETFKIGKLIRMNANMPEEIWQLGTGEIGVITGTSIAGKLSTGDTIISDSLKRDGLKSLNRKPEFNLQINPIVTPPPVFTISVEPKTLGNKKSMENALNILITEDPSLHVTKDAELGQTLLSGMGELHLQIAKNRLLNELNADVNVGKVMVSYKETINEPSDVTIMENENKVKFSIAIEPIQEDLSENIIHKDTETWYSLGSDNNYLVMEKNQKFSDHLEDADWPLQIPYNTIVHSLMSSCIVILQRGGKLRNFPLYACAIRVKGDWEIPLDMTSPVEILTLSRTILTKITNEVQEEGYSVLEPLMNLTIGVMGQDMGSVIQDLTSARSANVLSIDEDIISSSGEKSLEFQQIAENQYLPPDLTLNNARLGNDSVSKKIIKATAPLKEIMAYSNKLRSLTQGRASFDTTYKGMIKLNQERLRILLNE</sequence>
<dbReference type="PROSITE" id="PS00301">
    <property type="entry name" value="G_TR_1"/>
    <property type="match status" value="1"/>
</dbReference>
<dbReference type="FunFam" id="3.40.50.300:FF:000514">
    <property type="entry name" value="Ribosome-releasing factor 2, mitochondrial"/>
    <property type="match status" value="1"/>
</dbReference>
<dbReference type="InterPro" id="IPR027417">
    <property type="entry name" value="P-loop_NTPase"/>
</dbReference>
<evidence type="ECO:0000256" key="4">
    <source>
        <dbReference type="ARBA" id="ARBA00023134"/>
    </source>
</evidence>
<accession>J7REI5</accession>
<dbReference type="PROSITE" id="PS51722">
    <property type="entry name" value="G_TR_2"/>
    <property type="match status" value="1"/>
</dbReference>
<name>J7REI5_NAUDC</name>
<protein>
    <recommendedName>
        <fullName evidence="5">Ribosome-releasing factor 2, mitochondrial</fullName>
        <shortName evidence="5">RRF2mt</shortName>
    </recommendedName>
    <alternativeName>
        <fullName evidence="5">Elongation factor G 2, mitochondrial</fullName>
        <shortName evidence="5">EF-G2mt</shortName>
        <shortName evidence="5">mEF-G 2</shortName>
    </alternativeName>
</protein>
<dbReference type="SUPFAM" id="SSF54980">
    <property type="entry name" value="EF-G C-terminal domain-like"/>
    <property type="match status" value="2"/>
</dbReference>
<dbReference type="Pfam" id="PF00009">
    <property type="entry name" value="GTP_EFTU"/>
    <property type="match status" value="1"/>
</dbReference>
<comment type="subcellular location">
    <subcellularLocation>
        <location evidence="5">Mitochondrion</location>
    </subcellularLocation>
</comment>
<evidence type="ECO:0000313" key="7">
    <source>
        <dbReference type="EMBL" id="CCK73524.1"/>
    </source>
</evidence>
<keyword evidence="1 5" id="KW-0547">Nucleotide-binding</keyword>
<dbReference type="STRING" id="1071378.J7REI5"/>
<comment type="similarity">
    <text evidence="5">Belongs to the TRAFAC class translation factor GTPase superfamily. Classic translation factor GTPase family. EF-G/EF-2 subfamily.</text>
</comment>
<dbReference type="HOGENOM" id="CLU_002794_4_1_1"/>
<dbReference type="Pfam" id="PF14492">
    <property type="entry name" value="EFG_III"/>
    <property type="match status" value="1"/>
</dbReference>
<gene>
    <name evidence="7" type="primary">NDAI0G05410</name>
    <name evidence="5" type="synonym">MEF2</name>
    <name evidence="7" type="ordered locus">NDAI_0G05410</name>
</gene>
<dbReference type="InterPro" id="IPR009000">
    <property type="entry name" value="Transl_B-barrel_sf"/>
</dbReference>
<dbReference type="CDD" id="cd16262">
    <property type="entry name" value="EFG_III"/>
    <property type="match status" value="1"/>
</dbReference>
<evidence type="ECO:0000259" key="6">
    <source>
        <dbReference type="PROSITE" id="PS51722"/>
    </source>
</evidence>
<dbReference type="GO" id="GO:0003924">
    <property type="term" value="F:GTPase activity"/>
    <property type="evidence" value="ECO:0007669"/>
    <property type="project" value="UniProtKB-UniRule"/>
</dbReference>
<dbReference type="InterPro" id="IPR000640">
    <property type="entry name" value="EFG_V-like"/>
</dbReference>
<dbReference type="AlphaFoldDB" id="J7REI5"/>
<dbReference type="Proteomes" id="UP000000689">
    <property type="component" value="Chromosome 7"/>
</dbReference>
<dbReference type="InterPro" id="IPR000795">
    <property type="entry name" value="T_Tr_GTP-bd_dom"/>
</dbReference>
<evidence type="ECO:0000256" key="1">
    <source>
        <dbReference type="ARBA" id="ARBA00022741"/>
    </source>
</evidence>
<dbReference type="NCBIfam" id="TIGR00231">
    <property type="entry name" value="small_GTP"/>
    <property type="match status" value="1"/>
</dbReference>
<dbReference type="InterPro" id="IPR041095">
    <property type="entry name" value="EFG_II"/>
</dbReference>
<dbReference type="GO" id="GO:0005525">
    <property type="term" value="F:GTP binding"/>
    <property type="evidence" value="ECO:0007669"/>
    <property type="project" value="UniProtKB-UniRule"/>
</dbReference>
<dbReference type="SUPFAM" id="SSF52540">
    <property type="entry name" value="P-loop containing nucleoside triphosphate hydrolases"/>
    <property type="match status" value="1"/>
</dbReference>
<evidence type="ECO:0000256" key="3">
    <source>
        <dbReference type="ARBA" id="ARBA00023128"/>
    </source>
</evidence>
<dbReference type="InterPro" id="IPR030851">
    <property type="entry name" value="EFG2"/>
</dbReference>
<dbReference type="Gene3D" id="2.40.30.10">
    <property type="entry name" value="Translation factors"/>
    <property type="match status" value="1"/>
</dbReference>
<dbReference type="PANTHER" id="PTHR43261">
    <property type="entry name" value="TRANSLATION ELONGATION FACTOR G-RELATED"/>
    <property type="match status" value="1"/>
</dbReference>
<feature type="binding site" evidence="5">
    <location>
        <begin position="133"/>
        <end position="136"/>
    </location>
    <ligand>
        <name>GTP</name>
        <dbReference type="ChEBI" id="CHEBI:37565"/>
    </ligand>
</feature>
<keyword evidence="2 5" id="KW-0648">Protein biosynthesis</keyword>
<dbReference type="KEGG" id="ndi:NDAI_0G05410"/>
<dbReference type="PRINTS" id="PR00315">
    <property type="entry name" value="ELONGATNFCT"/>
</dbReference>
<dbReference type="Gene3D" id="3.30.70.240">
    <property type="match status" value="1"/>
</dbReference>
<reference evidence="7 8" key="1">
    <citation type="journal article" date="2011" name="Proc. Natl. Acad. Sci. U.S.A.">
        <title>Evolutionary erosion of yeast sex chromosomes by mating-type switching accidents.</title>
        <authorList>
            <person name="Gordon J.L."/>
            <person name="Armisen D."/>
            <person name="Proux-Wera E."/>
            <person name="Oheigeartaigh S.S."/>
            <person name="Byrne K.P."/>
            <person name="Wolfe K.H."/>
        </authorList>
    </citation>
    <scope>NUCLEOTIDE SEQUENCE [LARGE SCALE GENOMIC DNA]</scope>
    <source>
        <strain evidence="8">ATCC 10597 / BCRC 20456 / CBS 421 / NBRC 0211 / NRRL Y-12639</strain>
    </source>
</reference>
<dbReference type="Gene3D" id="3.40.50.300">
    <property type="entry name" value="P-loop containing nucleotide triphosphate hydrolases"/>
    <property type="match status" value="1"/>
</dbReference>
<dbReference type="RefSeq" id="XP_003980200.1">
    <property type="nucleotide sequence ID" value="XM_003980151.1"/>
</dbReference>
<dbReference type="HAMAP" id="MF_03059">
    <property type="entry name" value="mEF_G_2"/>
    <property type="match status" value="1"/>
</dbReference>
<dbReference type="OMA" id="GPQFTFP"/>
<feature type="binding site" evidence="5">
    <location>
        <begin position="81"/>
        <end position="85"/>
    </location>
    <ligand>
        <name>GTP</name>
        <dbReference type="ChEBI" id="CHEBI:37565"/>
    </ligand>
</feature>
<dbReference type="InterPro" id="IPR053905">
    <property type="entry name" value="EF-G-like_DII"/>
</dbReference>
<dbReference type="PANTHER" id="PTHR43261:SF1">
    <property type="entry name" value="RIBOSOME-RELEASING FACTOR 2, MITOCHONDRIAL"/>
    <property type="match status" value="1"/>
</dbReference>
<keyword evidence="3 5" id="KW-0496">Mitochondrion</keyword>
<dbReference type="SUPFAM" id="SSF50447">
    <property type="entry name" value="Translation proteins"/>
    <property type="match status" value="1"/>
</dbReference>
<dbReference type="eggNOG" id="KOG0465">
    <property type="taxonomic scope" value="Eukaryota"/>
</dbReference>
<dbReference type="Pfam" id="PF22042">
    <property type="entry name" value="EF-G_D2"/>
    <property type="match status" value="1"/>
</dbReference>
<organism evidence="7 8">
    <name type="scientific">Naumovozyma dairenensis (strain ATCC 10597 / BCRC 20456 / CBS 421 / NBRC 0211 / NRRL Y-12639)</name>
    <name type="common">Saccharomyces dairenensis</name>
    <dbReference type="NCBI Taxonomy" id="1071378"/>
    <lineage>
        <taxon>Eukaryota</taxon>
        <taxon>Fungi</taxon>
        <taxon>Dikarya</taxon>
        <taxon>Ascomycota</taxon>
        <taxon>Saccharomycotina</taxon>
        <taxon>Saccharomycetes</taxon>
        <taxon>Saccharomycetales</taxon>
        <taxon>Saccharomycetaceae</taxon>
        <taxon>Naumovozyma</taxon>
    </lineage>
</organism>